<evidence type="ECO:0000259" key="1">
    <source>
        <dbReference type="PROSITE" id="PS51186"/>
    </source>
</evidence>
<dbReference type="EMBL" id="JAVRRG010000115">
    <property type="protein sequence ID" value="KAK5084116.1"/>
    <property type="molecule type" value="Genomic_DNA"/>
</dbReference>
<dbReference type="Gene3D" id="3.40.630.30">
    <property type="match status" value="1"/>
</dbReference>
<dbReference type="PANTHER" id="PTHR42791">
    <property type="entry name" value="GNAT FAMILY ACETYLTRANSFERASE"/>
    <property type="match status" value="1"/>
</dbReference>
<keyword evidence="3" id="KW-1185">Reference proteome</keyword>
<dbReference type="InterPro" id="IPR052523">
    <property type="entry name" value="Trichothecene_AcTrans"/>
</dbReference>
<feature type="domain" description="N-acetyltransferase" evidence="1">
    <location>
        <begin position="159"/>
        <end position="237"/>
    </location>
</feature>
<dbReference type="Pfam" id="PF13508">
    <property type="entry name" value="Acetyltransf_7"/>
    <property type="match status" value="1"/>
</dbReference>
<dbReference type="InterPro" id="IPR016181">
    <property type="entry name" value="Acyl_CoA_acyltransferase"/>
</dbReference>
<name>A0ABR0K355_9EURO</name>
<dbReference type="PANTHER" id="PTHR42791:SF1">
    <property type="entry name" value="N-ACETYLTRANSFERASE DOMAIN-CONTAINING PROTEIN"/>
    <property type="match status" value="1"/>
</dbReference>
<dbReference type="Proteomes" id="UP001345013">
    <property type="component" value="Unassembled WGS sequence"/>
</dbReference>
<evidence type="ECO:0000313" key="3">
    <source>
        <dbReference type="Proteomes" id="UP001345013"/>
    </source>
</evidence>
<evidence type="ECO:0000313" key="2">
    <source>
        <dbReference type="EMBL" id="KAK5084116.1"/>
    </source>
</evidence>
<organism evidence="2 3">
    <name type="scientific">Lithohypha guttulata</name>
    <dbReference type="NCBI Taxonomy" id="1690604"/>
    <lineage>
        <taxon>Eukaryota</taxon>
        <taxon>Fungi</taxon>
        <taxon>Dikarya</taxon>
        <taxon>Ascomycota</taxon>
        <taxon>Pezizomycotina</taxon>
        <taxon>Eurotiomycetes</taxon>
        <taxon>Chaetothyriomycetidae</taxon>
        <taxon>Chaetothyriales</taxon>
        <taxon>Trichomeriaceae</taxon>
        <taxon>Lithohypha</taxon>
    </lineage>
</organism>
<dbReference type="InterPro" id="IPR000182">
    <property type="entry name" value="GNAT_dom"/>
</dbReference>
<protein>
    <recommendedName>
        <fullName evidence="1">N-acetyltransferase domain-containing protein</fullName>
    </recommendedName>
</protein>
<gene>
    <name evidence="2" type="ORF">LTR24_007541</name>
</gene>
<dbReference type="SUPFAM" id="SSF55729">
    <property type="entry name" value="Acyl-CoA N-acyltransferases (Nat)"/>
    <property type="match status" value="1"/>
</dbReference>
<comment type="caution">
    <text evidence="2">The sequence shown here is derived from an EMBL/GenBank/DDBJ whole genome shotgun (WGS) entry which is preliminary data.</text>
</comment>
<dbReference type="CDD" id="cd04301">
    <property type="entry name" value="NAT_SF"/>
    <property type="match status" value="1"/>
</dbReference>
<sequence length="263" mass="30720">MHVRPVQQQDLFDYARVVGQSMWDDEIMALTAPHKDRYPDSFFQYTLYRTKIRWYRGELLFLAVSDEDDAEWTGKEVIMGYCCYSTTVKGKQKPVRGGWLGNRFERLALDCYGRYAELFAVNKSCDPAGERHFRSVLQVDFMEPYYAALPEADRQRLGGQHWELELLGTHPEFRRRGVGKMMLQWGFERAREDNVPLILVATVTGEKLYLSTGFREVNRLEMLPEKANDILKELDLGQGKGQGMRWAAMVWEPEGMHRDKYAR</sequence>
<dbReference type="PROSITE" id="PS51186">
    <property type="entry name" value="GNAT"/>
    <property type="match status" value="1"/>
</dbReference>
<reference evidence="2 3" key="1">
    <citation type="submission" date="2023-08" db="EMBL/GenBank/DDBJ databases">
        <title>Black Yeasts Isolated from many extreme environments.</title>
        <authorList>
            <person name="Coleine C."/>
            <person name="Stajich J.E."/>
            <person name="Selbmann L."/>
        </authorList>
    </citation>
    <scope>NUCLEOTIDE SEQUENCE [LARGE SCALE GENOMIC DNA]</scope>
    <source>
        <strain evidence="2 3">CCFEE 5885</strain>
    </source>
</reference>
<proteinExistence type="predicted"/>
<accession>A0ABR0K355</accession>